<comment type="caution">
    <text evidence="2">The sequence shown here is derived from an EMBL/GenBank/DDBJ whole genome shotgun (WGS) entry which is preliminary data.</text>
</comment>
<dbReference type="Proteomes" id="UP000199318">
    <property type="component" value="Unassembled WGS sequence"/>
</dbReference>
<organism evidence="2 3">
    <name type="scientific">Salisediminibacterium halotolerans</name>
    <dbReference type="NCBI Taxonomy" id="517425"/>
    <lineage>
        <taxon>Bacteria</taxon>
        <taxon>Bacillati</taxon>
        <taxon>Bacillota</taxon>
        <taxon>Bacilli</taxon>
        <taxon>Bacillales</taxon>
        <taxon>Bacillaceae</taxon>
        <taxon>Salisediminibacterium</taxon>
    </lineage>
</organism>
<dbReference type="STRING" id="1464123.SAMN05444126_1139"/>
<comment type="similarity">
    <text evidence="1">Belongs to the LacAB/RpiB family.</text>
</comment>
<dbReference type="PANTHER" id="PTHR30345">
    <property type="entry name" value="RIBOSE-5-PHOSPHATE ISOMERASE B"/>
    <property type="match status" value="1"/>
</dbReference>
<dbReference type="InterPro" id="IPR036569">
    <property type="entry name" value="RpiB_LacA_LacB_sf"/>
</dbReference>
<sequence length="146" mass="15901">MKIIVAADQAGVELKKTLKAYLTELGYQPLDPNENGFANPVETAAEAAKMLEKNDADRAVVIDRYGAGSFMALNKYEHVICAEVSDEHSAKMTRDHNNANAIALGSGIVGEDLAKRIVKDFAEAEYSGGRHQIRVDMLYRMGKGGE</sequence>
<dbReference type="EMBL" id="FOGV01000013">
    <property type="protein sequence ID" value="SES05271.1"/>
    <property type="molecule type" value="Genomic_DNA"/>
</dbReference>
<dbReference type="GO" id="GO:0009052">
    <property type="term" value="P:pentose-phosphate shunt, non-oxidative branch"/>
    <property type="evidence" value="ECO:0007669"/>
    <property type="project" value="TreeGrafter"/>
</dbReference>
<dbReference type="PANTHER" id="PTHR30345:SF5">
    <property type="entry name" value="GALACTOSE-6-PHOSPHATE ISOMERASE SUBUNIT LACA"/>
    <property type="match status" value="1"/>
</dbReference>
<dbReference type="PIRSF" id="PIRSF005384">
    <property type="entry name" value="RpiB_LacA_B"/>
    <property type="match status" value="1"/>
</dbReference>
<evidence type="ECO:0000313" key="2">
    <source>
        <dbReference type="EMBL" id="SES05271.1"/>
    </source>
</evidence>
<gene>
    <name evidence="2" type="ORF">SAMN05444126_1139</name>
</gene>
<dbReference type="GO" id="GO:0004751">
    <property type="term" value="F:ribose-5-phosphate isomerase activity"/>
    <property type="evidence" value="ECO:0007669"/>
    <property type="project" value="TreeGrafter"/>
</dbReference>
<dbReference type="AlphaFoldDB" id="A0A1H9U7N0"/>
<dbReference type="OrthoDB" id="1778624at2"/>
<proteinExistence type="inferred from homology"/>
<evidence type="ECO:0000256" key="1">
    <source>
        <dbReference type="ARBA" id="ARBA00008754"/>
    </source>
</evidence>
<protein>
    <submittedName>
        <fullName evidence="2">Galactose-6-phosphate isomerase</fullName>
    </submittedName>
</protein>
<keyword evidence="3" id="KW-1185">Reference proteome</keyword>
<accession>A0A1H9U7N0</accession>
<dbReference type="Gene3D" id="3.40.1400.10">
    <property type="entry name" value="Sugar-phosphate isomerase, RpiB/LacA/LacB"/>
    <property type="match status" value="1"/>
</dbReference>
<name>A0A1H9U7N0_9BACI</name>
<dbReference type="NCBIfam" id="TIGR00689">
    <property type="entry name" value="rpiB_lacA_lacB"/>
    <property type="match status" value="1"/>
</dbReference>
<dbReference type="Pfam" id="PF02502">
    <property type="entry name" value="LacAB_rpiB"/>
    <property type="match status" value="1"/>
</dbReference>
<dbReference type="NCBIfam" id="NF006380">
    <property type="entry name" value="PRK08621.1"/>
    <property type="match status" value="1"/>
</dbReference>
<reference evidence="3" key="1">
    <citation type="submission" date="2016-10" db="EMBL/GenBank/DDBJ databases">
        <authorList>
            <person name="de Groot N.N."/>
        </authorList>
    </citation>
    <scope>NUCLEOTIDE SEQUENCE [LARGE SCALE GENOMIC DNA]</scope>
    <source>
        <strain evidence="3">10nlg</strain>
    </source>
</reference>
<evidence type="ECO:0000313" key="3">
    <source>
        <dbReference type="Proteomes" id="UP000199318"/>
    </source>
</evidence>
<dbReference type="RefSeq" id="WP_093072971.1">
    <property type="nucleotide sequence ID" value="NZ_FOGV01000013.1"/>
</dbReference>
<dbReference type="GO" id="GO:0019316">
    <property type="term" value="P:D-allose catabolic process"/>
    <property type="evidence" value="ECO:0007669"/>
    <property type="project" value="TreeGrafter"/>
</dbReference>
<keyword evidence="2" id="KW-0413">Isomerase</keyword>
<dbReference type="SUPFAM" id="SSF89623">
    <property type="entry name" value="Ribose/Galactose isomerase RpiB/AlsB"/>
    <property type="match status" value="1"/>
</dbReference>
<dbReference type="InterPro" id="IPR003500">
    <property type="entry name" value="RpiB_LacA_LacB"/>
</dbReference>